<accession>A0ABV6L240</accession>
<organism evidence="4 5">
    <name type="scientific">Mucilaginibacter angelicae</name>
    <dbReference type="NCBI Taxonomy" id="869718"/>
    <lineage>
        <taxon>Bacteria</taxon>
        <taxon>Pseudomonadati</taxon>
        <taxon>Bacteroidota</taxon>
        <taxon>Sphingobacteriia</taxon>
        <taxon>Sphingobacteriales</taxon>
        <taxon>Sphingobacteriaceae</taxon>
        <taxon>Mucilaginibacter</taxon>
    </lineage>
</organism>
<proteinExistence type="predicted"/>
<protein>
    <submittedName>
        <fullName evidence="4">SGNH/GDSL hydrolase family protein</fullName>
    </submittedName>
</protein>
<name>A0ABV6L240_9SPHI</name>
<dbReference type="Pfam" id="PF13472">
    <property type="entry name" value="Lipase_GDSL_2"/>
    <property type="match status" value="1"/>
</dbReference>
<dbReference type="Gene3D" id="2.60.120.260">
    <property type="entry name" value="Galactose-binding domain-like"/>
    <property type="match status" value="1"/>
</dbReference>
<dbReference type="SUPFAM" id="SSF52266">
    <property type="entry name" value="SGNH hydrolase"/>
    <property type="match status" value="2"/>
</dbReference>
<dbReference type="Gene3D" id="3.40.50.1110">
    <property type="entry name" value="SGNH hydrolase"/>
    <property type="match status" value="2"/>
</dbReference>
<evidence type="ECO:0000259" key="3">
    <source>
        <dbReference type="Pfam" id="PF14607"/>
    </source>
</evidence>
<dbReference type="InterPro" id="IPR032740">
    <property type="entry name" value="GxDLY"/>
</dbReference>
<evidence type="ECO:0000313" key="4">
    <source>
        <dbReference type="EMBL" id="MFC0513730.1"/>
    </source>
</evidence>
<dbReference type="Pfam" id="PF14606">
    <property type="entry name" value="Lipase_GDSL_3"/>
    <property type="match status" value="1"/>
</dbReference>
<feature type="domain" description="SGNH hydrolase-type esterase N-terminal" evidence="3">
    <location>
        <begin position="27"/>
        <end position="178"/>
    </location>
</feature>
<evidence type="ECO:0000313" key="5">
    <source>
        <dbReference type="Proteomes" id="UP001589828"/>
    </source>
</evidence>
<feature type="domain" description="SGNH hydrolase-type esterase" evidence="1">
    <location>
        <begin position="415"/>
        <end position="579"/>
    </location>
</feature>
<dbReference type="InterPro" id="IPR036514">
    <property type="entry name" value="SGNH_hydro_sf"/>
</dbReference>
<dbReference type="RefSeq" id="WP_377021588.1">
    <property type="nucleotide sequence ID" value="NZ_JBHLTS010000017.1"/>
</dbReference>
<dbReference type="EMBL" id="JBHLTS010000017">
    <property type="protein sequence ID" value="MFC0513730.1"/>
    <property type="molecule type" value="Genomic_DNA"/>
</dbReference>
<gene>
    <name evidence="4" type="ORF">ACFFGT_05950</name>
</gene>
<evidence type="ECO:0000259" key="1">
    <source>
        <dbReference type="Pfam" id="PF13472"/>
    </source>
</evidence>
<keyword evidence="4" id="KW-0378">Hydrolase</keyword>
<dbReference type="Proteomes" id="UP001589828">
    <property type="component" value="Unassembled WGS sequence"/>
</dbReference>
<evidence type="ECO:0000259" key="2">
    <source>
        <dbReference type="Pfam" id="PF14606"/>
    </source>
</evidence>
<keyword evidence="5" id="KW-1185">Reference proteome</keyword>
<dbReference type="InterPro" id="IPR051532">
    <property type="entry name" value="Ester_Hydrolysis_Enzymes"/>
</dbReference>
<dbReference type="GO" id="GO:0016787">
    <property type="term" value="F:hydrolase activity"/>
    <property type="evidence" value="ECO:0007669"/>
    <property type="project" value="UniProtKB-KW"/>
</dbReference>
<sequence>MNVKIFLVISYLIFQCALVRSQENGNYTWWNPAKNDFPVIEGQAWPREVKNPYDRLPDRAEKTVRPRVWELSHDAAGLSVSFMANSPEIVIRYKVKNSQAFPHMPATGVSGVDLYAVNSDGDWIWAAGEYTFGDTITYRFKGINPNDAYHQHGRRYKLYLPLYNIVEWLEIGVPKGMSFVPLPLSKEKPIVVYGTSIVQGAAASRPGMAWTAILNRKMERPLINLGFSGNALLDKEIIDLMSEIEAKVYVLDCLPNLVYGKFSPAEIKDKILYAVTKLRQQRKFIPILLIQHDGYADAEIDTNRKKLYTDVNNIQEAAFNQLKAAGVTNIYLLSKDAIGQTTDCTVDGTHPSDLGMMHYADAGEKILRRILSEPVGFSSTARPCTQNRDANTYDWQSRHNELLSAGKATQPCIVFIGNSITHYWGGKPAAPISRGSDSWDKYLEPLGVRNFGFGWDRIENVLWRVYHDELDDYTARQVVILIGTNNLSVNSNAEIIEGLKLLVNAIKERQVKTDILLLGILPRRDKEKRILQLNTGIKALTKVLHIKYADAGKTLLESTKINEQLFVDGLHPNAEGYRRVAQFLLPYLKKN</sequence>
<reference evidence="4 5" key="1">
    <citation type="submission" date="2024-09" db="EMBL/GenBank/DDBJ databases">
        <authorList>
            <person name="Sun Q."/>
            <person name="Mori K."/>
        </authorList>
    </citation>
    <scope>NUCLEOTIDE SEQUENCE [LARGE SCALE GENOMIC DNA]</scope>
    <source>
        <strain evidence="4 5">NCAIM B.02415</strain>
    </source>
</reference>
<dbReference type="Pfam" id="PF14607">
    <property type="entry name" value="GxDLY"/>
    <property type="match status" value="1"/>
</dbReference>
<feature type="domain" description="SGNH hydrolase-type esterase" evidence="2">
    <location>
        <begin position="187"/>
        <end position="368"/>
    </location>
</feature>
<comment type="caution">
    <text evidence="4">The sequence shown here is derived from an EMBL/GenBank/DDBJ whole genome shotgun (WGS) entry which is preliminary data.</text>
</comment>
<dbReference type="PANTHER" id="PTHR30383">
    <property type="entry name" value="THIOESTERASE 1/PROTEASE 1/LYSOPHOSPHOLIPASE L1"/>
    <property type="match status" value="1"/>
</dbReference>
<dbReference type="InterPro" id="IPR013830">
    <property type="entry name" value="SGNH_hydro"/>
</dbReference>